<keyword evidence="12 15" id="KW-0472">Membrane</keyword>
<feature type="transmembrane region" description="Helical" evidence="15">
    <location>
        <begin position="7"/>
        <end position="37"/>
    </location>
</feature>
<evidence type="ECO:0000256" key="3">
    <source>
        <dbReference type="ARBA" id="ARBA00017053"/>
    </source>
</evidence>
<dbReference type="Pfam" id="PF02411">
    <property type="entry name" value="MerT"/>
    <property type="match status" value="1"/>
</dbReference>
<evidence type="ECO:0000256" key="10">
    <source>
        <dbReference type="ARBA" id="ARBA00022914"/>
    </source>
</evidence>
<evidence type="ECO:0000256" key="6">
    <source>
        <dbReference type="ARBA" id="ARBA00022475"/>
    </source>
</evidence>
<evidence type="ECO:0000256" key="14">
    <source>
        <dbReference type="ARBA" id="ARBA00045720"/>
    </source>
</evidence>
<dbReference type="STRING" id="1116472.MGMO_10c00100"/>
<gene>
    <name evidence="16" type="primary">merT</name>
    <name evidence="16" type="ORF">MGMO_10c00100</name>
</gene>
<evidence type="ECO:0000256" key="9">
    <source>
        <dbReference type="ARBA" id="ARBA00022723"/>
    </source>
</evidence>
<accession>V5CAF1</accession>
<evidence type="ECO:0000256" key="5">
    <source>
        <dbReference type="ARBA" id="ARBA00022466"/>
    </source>
</evidence>
<comment type="similarity">
    <text evidence="2">Belongs to the MerT family.</text>
</comment>
<dbReference type="PATRIC" id="fig|1116472.3.peg.363"/>
<dbReference type="GO" id="GO:0005886">
    <property type="term" value="C:plasma membrane"/>
    <property type="evidence" value="ECO:0007669"/>
    <property type="project" value="UniProtKB-SubCell"/>
</dbReference>
<keyword evidence="8 15" id="KW-0812">Transmembrane</keyword>
<evidence type="ECO:0000256" key="12">
    <source>
        <dbReference type="ARBA" id="ARBA00023136"/>
    </source>
</evidence>
<evidence type="ECO:0000313" key="16">
    <source>
        <dbReference type="EMBL" id="ESS73788.1"/>
    </source>
</evidence>
<keyword evidence="5" id="KW-0475">Mercuric resistance</keyword>
<evidence type="ECO:0000256" key="13">
    <source>
        <dbReference type="ARBA" id="ARBA00030934"/>
    </source>
</evidence>
<evidence type="ECO:0000256" key="8">
    <source>
        <dbReference type="ARBA" id="ARBA00022692"/>
    </source>
</evidence>
<dbReference type="GO" id="GO:0046872">
    <property type="term" value="F:metal ion binding"/>
    <property type="evidence" value="ECO:0007669"/>
    <property type="project" value="UniProtKB-KW"/>
</dbReference>
<dbReference type="InterPro" id="IPR003457">
    <property type="entry name" value="Transprt_MerT"/>
</dbReference>
<comment type="caution">
    <text evidence="16">The sequence shown here is derived from an EMBL/GenBank/DDBJ whole genome shotgun (WGS) entry which is preliminary data.</text>
</comment>
<dbReference type="EMBL" id="AYLO01000010">
    <property type="protein sequence ID" value="ESS73788.1"/>
    <property type="molecule type" value="Genomic_DNA"/>
</dbReference>
<keyword evidence="9" id="KW-0479">Metal-binding</keyword>
<dbReference type="Proteomes" id="UP000017842">
    <property type="component" value="Unassembled WGS sequence"/>
</dbReference>
<keyword evidence="11 15" id="KW-1133">Transmembrane helix</keyword>
<evidence type="ECO:0000256" key="2">
    <source>
        <dbReference type="ARBA" id="ARBA00008224"/>
    </source>
</evidence>
<reference evidence="16 17" key="1">
    <citation type="journal article" date="2013" name="Genome Announc.">
        <title>Draft Genome Sequence of the Methanotrophic Gammaproteobacterium Methyloglobulus morosus DSM 22980 Strain KoM1.</title>
        <authorList>
            <person name="Poehlein A."/>
            <person name="Deutzmann J.S."/>
            <person name="Daniel R."/>
            <person name="Simeonova D.D."/>
        </authorList>
    </citation>
    <scope>NUCLEOTIDE SEQUENCE [LARGE SCALE GENOMIC DNA]</scope>
    <source>
        <strain evidence="16 17">KoM1</strain>
    </source>
</reference>
<feature type="transmembrane region" description="Helical" evidence="15">
    <location>
        <begin position="49"/>
        <end position="68"/>
    </location>
</feature>
<sequence length="112" mass="12228">MNPKQTLIASVLAGIAASLCCVAPLVLLSLGIGGAWVATLTAFEPVRPVFFGLALIFIGLTFRKLYLTTQICEPGKPCADIEVIRKQRFIFWGVTIPLLGLLAFPWFAPLFY</sequence>
<organism evidence="16 17">
    <name type="scientific">Methyloglobulus morosus KoM1</name>
    <dbReference type="NCBI Taxonomy" id="1116472"/>
    <lineage>
        <taxon>Bacteria</taxon>
        <taxon>Pseudomonadati</taxon>
        <taxon>Pseudomonadota</taxon>
        <taxon>Gammaproteobacteria</taxon>
        <taxon>Methylococcales</taxon>
        <taxon>Methylococcaceae</taxon>
        <taxon>Methyloglobulus</taxon>
    </lineage>
</organism>
<keyword evidence="17" id="KW-1185">Reference proteome</keyword>
<dbReference type="Gene3D" id="1.10.287.910">
    <property type="entry name" value="bacterial mercury transporter, merf"/>
    <property type="match status" value="1"/>
</dbReference>
<evidence type="ECO:0000256" key="7">
    <source>
        <dbReference type="ARBA" id="ARBA00022519"/>
    </source>
</evidence>
<keyword evidence="4" id="KW-0813">Transport</keyword>
<keyword evidence="6" id="KW-1003">Cell membrane</keyword>
<dbReference type="GO" id="GO:0015097">
    <property type="term" value="F:mercury ion transmembrane transporter activity"/>
    <property type="evidence" value="ECO:0007669"/>
    <property type="project" value="InterPro"/>
</dbReference>
<evidence type="ECO:0000256" key="1">
    <source>
        <dbReference type="ARBA" id="ARBA00004429"/>
    </source>
</evidence>
<keyword evidence="7" id="KW-0997">Cell inner membrane</keyword>
<dbReference type="AlphaFoldDB" id="V5CAF1"/>
<dbReference type="RefSeq" id="WP_023493273.1">
    <property type="nucleotide sequence ID" value="NZ_AYLO01000010.1"/>
</dbReference>
<evidence type="ECO:0000313" key="17">
    <source>
        <dbReference type="Proteomes" id="UP000017842"/>
    </source>
</evidence>
<comment type="function">
    <text evidence="14">Involved in mercury resistance. Probably transfers a mercuric ion from the periplasmic Hg(2+)-binding protein MerP to the cytoplasmic mercuric reductase MerA.</text>
</comment>
<dbReference type="eggNOG" id="ENOG5031I40">
    <property type="taxonomic scope" value="Bacteria"/>
</dbReference>
<evidence type="ECO:0000256" key="4">
    <source>
        <dbReference type="ARBA" id="ARBA00022448"/>
    </source>
</evidence>
<keyword evidence="10" id="KW-0476">Mercury</keyword>
<dbReference type="OrthoDB" id="9813737at2"/>
<feature type="transmembrane region" description="Helical" evidence="15">
    <location>
        <begin position="89"/>
        <end position="108"/>
    </location>
</feature>
<comment type="subcellular location">
    <subcellularLocation>
        <location evidence="1">Cell inner membrane</location>
        <topology evidence="1">Multi-pass membrane protein</topology>
    </subcellularLocation>
</comment>
<evidence type="ECO:0000256" key="11">
    <source>
        <dbReference type="ARBA" id="ARBA00022989"/>
    </source>
</evidence>
<evidence type="ECO:0000256" key="15">
    <source>
        <dbReference type="SAM" id="Phobius"/>
    </source>
</evidence>
<protein>
    <recommendedName>
        <fullName evidence="3">Mercuric transport protein MerT</fullName>
    </recommendedName>
    <alternativeName>
        <fullName evidence="13">Mercury ion transport protein</fullName>
    </alternativeName>
</protein>
<name>V5CAF1_9GAMM</name>
<proteinExistence type="inferred from homology"/>